<reference evidence="2" key="2">
    <citation type="submission" date="2018-05" db="EMBL/GenBank/DDBJ databases">
        <title>OpunRS2 (Oryza punctata Reference Sequence Version 2).</title>
        <authorList>
            <person name="Zhang J."/>
            <person name="Kudrna D."/>
            <person name="Lee S."/>
            <person name="Talag J."/>
            <person name="Welchert J."/>
            <person name="Wing R.A."/>
        </authorList>
    </citation>
    <scope>NUCLEOTIDE SEQUENCE [LARGE SCALE GENOMIC DNA]</scope>
</reference>
<dbReference type="Gene3D" id="3.40.50.1820">
    <property type="entry name" value="alpha/beta hydrolase"/>
    <property type="match status" value="1"/>
</dbReference>
<dbReference type="InterPro" id="IPR029058">
    <property type="entry name" value="AB_hydrolase_fold"/>
</dbReference>
<dbReference type="InterPro" id="IPR013094">
    <property type="entry name" value="AB_hydrolase_3"/>
</dbReference>
<evidence type="ECO:0000313" key="2">
    <source>
        <dbReference type="EnsemblPlants" id="OPUNC05G17240.1"/>
    </source>
</evidence>
<evidence type="ECO:0000259" key="1">
    <source>
        <dbReference type="Pfam" id="PF07859"/>
    </source>
</evidence>
<dbReference type="Proteomes" id="UP000026962">
    <property type="component" value="Chromosome 5"/>
</dbReference>
<dbReference type="Gramene" id="OPUNC05G17240.1">
    <property type="protein sequence ID" value="OPUNC05G17240.1"/>
    <property type="gene ID" value="OPUNC05G17240"/>
</dbReference>
<dbReference type="GO" id="GO:0016787">
    <property type="term" value="F:hydrolase activity"/>
    <property type="evidence" value="ECO:0007669"/>
    <property type="project" value="InterPro"/>
</dbReference>
<dbReference type="eggNOG" id="KOG1515">
    <property type="taxonomic scope" value="Eukaryota"/>
</dbReference>
<dbReference type="PANTHER" id="PTHR23024">
    <property type="entry name" value="ARYLACETAMIDE DEACETYLASE"/>
    <property type="match status" value="1"/>
</dbReference>
<dbReference type="SUPFAM" id="SSF53474">
    <property type="entry name" value="alpha/beta-Hydrolases"/>
    <property type="match status" value="1"/>
</dbReference>
<proteinExistence type="predicted"/>
<organism evidence="2">
    <name type="scientific">Oryza punctata</name>
    <name type="common">Red rice</name>
    <dbReference type="NCBI Taxonomy" id="4537"/>
    <lineage>
        <taxon>Eukaryota</taxon>
        <taxon>Viridiplantae</taxon>
        <taxon>Streptophyta</taxon>
        <taxon>Embryophyta</taxon>
        <taxon>Tracheophyta</taxon>
        <taxon>Spermatophyta</taxon>
        <taxon>Magnoliopsida</taxon>
        <taxon>Liliopsida</taxon>
        <taxon>Poales</taxon>
        <taxon>Poaceae</taxon>
        <taxon>BOP clade</taxon>
        <taxon>Oryzoideae</taxon>
        <taxon>Oryzeae</taxon>
        <taxon>Oryzinae</taxon>
        <taxon>Oryza</taxon>
    </lineage>
</organism>
<dbReference type="EnsemblPlants" id="OPUNC05G17240.1">
    <property type="protein sequence ID" value="OPUNC05G17240.1"/>
    <property type="gene ID" value="OPUNC05G17240"/>
</dbReference>
<protein>
    <recommendedName>
        <fullName evidence="1">Alpha/beta hydrolase fold-3 domain-containing protein</fullName>
    </recommendedName>
</protein>
<dbReference type="STRING" id="4537.A0A0E0L3K0"/>
<reference evidence="2" key="1">
    <citation type="submission" date="2015-04" db="UniProtKB">
        <authorList>
            <consortium name="EnsemblPlants"/>
        </authorList>
    </citation>
    <scope>IDENTIFICATION</scope>
</reference>
<sequence>MECYYQYSNSVKEKRPPLRRGQLKRQTARTLSNLMVPGGGDVDQSAGKQIAAEPLFDILYMMRLPVVMQLHPSWLMYHHFCVRLACALPVVVVAVELPLAPERRLPAHIDTSVDVLRQLRSIALSDAGALGDPTEERPLTSPEDTFGGNIVGARVCEDGEDSWVPLRVAGCIPLHPGFVHATWSKSELEPRPDSVFFTLYMLDKFLTMVLPEGATKDHPTRA</sequence>
<dbReference type="InterPro" id="IPR050466">
    <property type="entry name" value="Carboxylest/Gibb_receptor"/>
</dbReference>
<feature type="domain" description="Alpha/beta hydrolase fold-3" evidence="1">
    <location>
        <begin position="76"/>
        <end position="220"/>
    </location>
</feature>
<name>A0A0E0L3K0_ORYPU</name>
<dbReference type="HOGENOM" id="CLU_1247108_0_0_1"/>
<dbReference type="Pfam" id="PF07859">
    <property type="entry name" value="Abhydrolase_3"/>
    <property type="match status" value="1"/>
</dbReference>
<accession>A0A0E0L3K0</accession>
<dbReference type="AlphaFoldDB" id="A0A0E0L3K0"/>
<keyword evidence="3" id="KW-1185">Reference proteome</keyword>
<evidence type="ECO:0000313" key="3">
    <source>
        <dbReference type="Proteomes" id="UP000026962"/>
    </source>
</evidence>
<dbReference type="PANTHER" id="PTHR23024:SF135">
    <property type="entry name" value="CELL DEATH ASSOCIATED PROTEIN"/>
    <property type="match status" value="1"/>
</dbReference>